<name>A0A1F5E3K6_9BACT</name>
<dbReference type="InterPro" id="IPR035901">
    <property type="entry name" value="GIY-YIG_endonuc_sf"/>
</dbReference>
<feature type="domain" description="GIY-YIG" evidence="2">
    <location>
        <begin position="5"/>
        <end position="82"/>
    </location>
</feature>
<dbReference type="InterPro" id="IPR050190">
    <property type="entry name" value="UPF0213_domain"/>
</dbReference>
<sequence length="90" mass="10705">MATPSFYYVYVLLSFKDNKFYIGSTPDLKRRLKQHSSGQVDSTKNRLPVKVIFYEAYLNKYDAFRREDYLKSSKGKTALRNMLKEHLKTR</sequence>
<organism evidence="3 4">
    <name type="scientific">Candidatus Berkelbacteria bacterium RIFOXYA2_FULL_43_10</name>
    <dbReference type="NCBI Taxonomy" id="1797472"/>
    <lineage>
        <taxon>Bacteria</taxon>
        <taxon>Candidatus Berkelbacteria</taxon>
    </lineage>
</organism>
<dbReference type="SMART" id="SM00465">
    <property type="entry name" value="GIYc"/>
    <property type="match status" value="1"/>
</dbReference>
<dbReference type="AlphaFoldDB" id="A0A1F5E3K6"/>
<evidence type="ECO:0000313" key="3">
    <source>
        <dbReference type="EMBL" id="OGD61938.1"/>
    </source>
</evidence>
<accession>A0A1F5E3K6</accession>
<evidence type="ECO:0000313" key="4">
    <source>
        <dbReference type="Proteomes" id="UP000178583"/>
    </source>
</evidence>
<dbReference type="InterPro" id="IPR000305">
    <property type="entry name" value="GIY-YIG_endonuc"/>
</dbReference>
<dbReference type="SUPFAM" id="SSF82771">
    <property type="entry name" value="GIY-YIG endonuclease"/>
    <property type="match status" value="1"/>
</dbReference>
<dbReference type="PROSITE" id="PS50164">
    <property type="entry name" value="GIY_YIG"/>
    <property type="match status" value="1"/>
</dbReference>
<gene>
    <name evidence="3" type="ORF">A2215_02225</name>
</gene>
<evidence type="ECO:0000259" key="2">
    <source>
        <dbReference type="PROSITE" id="PS50164"/>
    </source>
</evidence>
<dbReference type="STRING" id="1797472.A2215_02225"/>
<proteinExistence type="inferred from homology"/>
<dbReference type="Gene3D" id="3.40.1440.10">
    <property type="entry name" value="GIY-YIG endonuclease"/>
    <property type="match status" value="1"/>
</dbReference>
<dbReference type="CDD" id="cd10449">
    <property type="entry name" value="GIY-YIG_SLX1_like"/>
    <property type="match status" value="1"/>
</dbReference>
<comment type="similarity">
    <text evidence="1">Belongs to the UPF0213 family.</text>
</comment>
<dbReference type="PANTHER" id="PTHR34477">
    <property type="entry name" value="UPF0213 PROTEIN YHBQ"/>
    <property type="match status" value="1"/>
</dbReference>
<dbReference type="Pfam" id="PF01541">
    <property type="entry name" value="GIY-YIG"/>
    <property type="match status" value="1"/>
</dbReference>
<dbReference type="Proteomes" id="UP000178583">
    <property type="component" value="Unassembled WGS sequence"/>
</dbReference>
<reference evidence="3 4" key="1">
    <citation type="journal article" date="2016" name="Nat. Commun.">
        <title>Thousands of microbial genomes shed light on interconnected biogeochemical processes in an aquifer system.</title>
        <authorList>
            <person name="Anantharaman K."/>
            <person name="Brown C.T."/>
            <person name="Hug L.A."/>
            <person name="Sharon I."/>
            <person name="Castelle C.J."/>
            <person name="Probst A.J."/>
            <person name="Thomas B.C."/>
            <person name="Singh A."/>
            <person name="Wilkins M.J."/>
            <person name="Karaoz U."/>
            <person name="Brodie E.L."/>
            <person name="Williams K.H."/>
            <person name="Hubbard S.S."/>
            <person name="Banfield J.F."/>
        </authorList>
    </citation>
    <scope>NUCLEOTIDE SEQUENCE [LARGE SCALE GENOMIC DNA]</scope>
</reference>
<comment type="caution">
    <text evidence="3">The sequence shown here is derived from an EMBL/GenBank/DDBJ whole genome shotgun (WGS) entry which is preliminary data.</text>
</comment>
<protein>
    <submittedName>
        <fullName evidence="3">Excinuclease ABC subunit C</fullName>
    </submittedName>
</protein>
<dbReference type="EMBL" id="MEZY01000058">
    <property type="protein sequence ID" value="OGD61938.1"/>
    <property type="molecule type" value="Genomic_DNA"/>
</dbReference>
<evidence type="ECO:0000256" key="1">
    <source>
        <dbReference type="ARBA" id="ARBA00007435"/>
    </source>
</evidence>
<dbReference type="PANTHER" id="PTHR34477:SF1">
    <property type="entry name" value="UPF0213 PROTEIN YHBQ"/>
    <property type="match status" value="1"/>
</dbReference>